<gene>
    <name evidence="5" type="ORF">QLQ12_12775</name>
</gene>
<dbReference type="PANTHER" id="PTHR47894">
    <property type="entry name" value="HTH-TYPE TRANSCRIPTIONAL REGULATOR GADX"/>
    <property type="match status" value="1"/>
</dbReference>
<evidence type="ECO:0000313" key="5">
    <source>
        <dbReference type="EMBL" id="MDI6099469.1"/>
    </source>
</evidence>
<dbReference type="EMBL" id="JASCTH010000007">
    <property type="protein sequence ID" value="MDI6099469.1"/>
    <property type="molecule type" value="Genomic_DNA"/>
</dbReference>
<reference evidence="5 6" key="1">
    <citation type="submission" date="2023-05" db="EMBL/GenBank/DDBJ databases">
        <title>Actinoplanes sp. NEAU-A12 genome sequencing.</title>
        <authorList>
            <person name="Wang Z.-S."/>
        </authorList>
    </citation>
    <scope>NUCLEOTIDE SEQUENCE [LARGE SCALE GENOMIC DNA]</scope>
    <source>
        <strain evidence="5 6">NEAU-A12</strain>
    </source>
</reference>
<proteinExistence type="predicted"/>
<comment type="caution">
    <text evidence="5">The sequence shown here is derived from an EMBL/GenBank/DDBJ whole genome shotgun (WGS) entry which is preliminary data.</text>
</comment>
<evidence type="ECO:0000256" key="1">
    <source>
        <dbReference type="ARBA" id="ARBA00023015"/>
    </source>
</evidence>
<dbReference type="Proteomes" id="UP001241758">
    <property type="component" value="Unassembled WGS sequence"/>
</dbReference>
<sequence length="335" mass="35659">MPLIRSAGLRGFRATVAELGGDAEAYAHAAGLPAAALDADDMLVNDDALARTLEVAAHCLSCPDLGLRVAVRQDLGTLGPLALAIQHSPTAGDALERTSRYLFVHAEAHSLTLEADPYGQPGTVALRYDIGRGRPAPVQGTDLCLGFLHRAIITLIGPYDLRSVELPYRPRAPLTAYQDFFGAPVRIERPSVMLRMPAGLLRHPLDRGDPQLSHLALAFLAEQAARTGPGITQQVHAALVQTLGTAPAEIGAIAALLNLHPRTLQRRLRAHGTTFAAVLDDVRRAAAHRYLTGTDTPLGQVAGLLGLSEQSALTRCCRRWFGATPTAIRRASGST</sequence>
<dbReference type="Pfam" id="PF12625">
    <property type="entry name" value="Arabinose_bd"/>
    <property type="match status" value="1"/>
</dbReference>
<dbReference type="Gene3D" id="1.10.10.60">
    <property type="entry name" value="Homeodomain-like"/>
    <property type="match status" value="1"/>
</dbReference>
<dbReference type="Pfam" id="PF12833">
    <property type="entry name" value="HTH_18"/>
    <property type="match status" value="1"/>
</dbReference>
<evidence type="ECO:0000259" key="4">
    <source>
        <dbReference type="PROSITE" id="PS01124"/>
    </source>
</evidence>
<name>A0ABT6WIB9_9ACTN</name>
<dbReference type="SMART" id="SM00342">
    <property type="entry name" value="HTH_ARAC"/>
    <property type="match status" value="1"/>
</dbReference>
<dbReference type="PANTHER" id="PTHR47894:SF4">
    <property type="entry name" value="HTH-TYPE TRANSCRIPTIONAL REGULATOR GADX"/>
    <property type="match status" value="1"/>
</dbReference>
<dbReference type="InterPro" id="IPR018060">
    <property type="entry name" value="HTH_AraC"/>
</dbReference>
<keyword evidence="3" id="KW-0804">Transcription</keyword>
<evidence type="ECO:0000256" key="2">
    <source>
        <dbReference type="ARBA" id="ARBA00023125"/>
    </source>
</evidence>
<evidence type="ECO:0000256" key="3">
    <source>
        <dbReference type="ARBA" id="ARBA00023163"/>
    </source>
</evidence>
<dbReference type="SUPFAM" id="SSF46689">
    <property type="entry name" value="Homeodomain-like"/>
    <property type="match status" value="1"/>
</dbReference>
<protein>
    <submittedName>
        <fullName evidence="5">AraC family transcriptional regulator ligand-binding domain-containing protein</fullName>
    </submittedName>
</protein>
<accession>A0ABT6WIB9</accession>
<organism evidence="5 6">
    <name type="scientific">Actinoplanes sandaracinus</name>
    <dbReference type="NCBI Taxonomy" id="3045177"/>
    <lineage>
        <taxon>Bacteria</taxon>
        <taxon>Bacillati</taxon>
        <taxon>Actinomycetota</taxon>
        <taxon>Actinomycetes</taxon>
        <taxon>Micromonosporales</taxon>
        <taxon>Micromonosporaceae</taxon>
        <taxon>Actinoplanes</taxon>
    </lineage>
</organism>
<dbReference type="InterPro" id="IPR009057">
    <property type="entry name" value="Homeodomain-like_sf"/>
</dbReference>
<keyword evidence="6" id="KW-1185">Reference proteome</keyword>
<dbReference type="InterPro" id="IPR032687">
    <property type="entry name" value="AraC-type_N"/>
</dbReference>
<feature type="domain" description="HTH araC/xylS-type" evidence="4">
    <location>
        <begin position="233"/>
        <end position="331"/>
    </location>
</feature>
<dbReference type="RefSeq" id="WP_282759666.1">
    <property type="nucleotide sequence ID" value="NZ_JASCTH010000007.1"/>
</dbReference>
<keyword evidence="2" id="KW-0238">DNA-binding</keyword>
<dbReference type="PROSITE" id="PS01124">
    <property type="entry name" value="HTH_ARAC_FAMILY_2"/>
    <property type="match status" value="1"/>
</dbReference>
<evidence type="ECO:0000313" key="6">
    <source>
        <dbReference type="Proteomes" id="UP001241758"/>
    </source>
</evidence>
<keyword evidence="1" id="KW-0805">Transcription regulation</keyword>